<comment type="caution">
    <text evidence="2">The sequence shown here is derived from an EMBL/GenBank/DDBJ whole genome shotgun (WGS) entry which is preliminary data.</text>
</comment>
<dbReference type="EMBL" id="ACEB01000004">
    <property type="protein sequence ID" value="EEG28037.1"/>
    <property type="molecule type" value="Genomic_DNA"/>
</dbReference>
<accession>C0E0E6</accession>
<organism evidence="2 3">
    <name type="scientific">Corynebacterium matruchotii ATCC 33806</name>
    <dbReference type="NCBI Taxonomy" id="566549"/>
    <lineage>
        <taxon>Bacteria</taxon>
        <taxon>Bacillati</taxon>
        <taxon>Actinomycetota</taxon>
        <taxon>Actinomycetes</taxon>
        <taxon>Mycobacteriales</taxon>
        <taxon>Corynebacteriaceae</taxon>
        <taxon>Corynebacterium</taxon>
    </lineage>
</organism>
<evidence type="ECO:0000313" key="2">
    <source>
        <dbReference type="EMBL" id="EEG28037.1"/>
    </source>
</evidence>
<name>C0E0E6_9CORY</name>
<evidence type="ECO:0000313" key="3">
    <source>
        <dbReference type="Proteomes" id="UP000006247"/>
    </source>
</evidence>
<feature type="transmembrane region" description="Helical" evidence="1">
    <location>
        <begin position="23"/>
        <end position="44"/>
    </location>
</feature>
<dbReference type="Proteomes" id="UP000006247">
    <property type="component" value="Unassembled WGS sequence"/>
</dbReference>
<keyword evidence="1" id="KW-0812">Transmembrane</keyword>
<keyword evidence="1" id="KW-1133">Transmembrane helix</keyword>
<evidence type="ECO:0000256" key="1">
    <source>
        <dbReference type="SAM" id="Phobius"/>
    </source>
</evidence>
<dbReference type="AlphaFoldDB" id="C0E0E6"/>
<proteinExistence type="predicted"/>
<protein>
    <submittedName>
        <fullName evidence="2">Uncharacterized protein</fullName>
    </submittedName>
</protein>
<keyword evidence="1" id="KW-0472">Membrane</keyword>
<dbReference type="HOGENOM" id="CLU_1169104_0_0_11"/>
<gene>
    <name evidence="2" type="ORF">CORMATOL_00446</name>
</gene>
<reference evidence="2 3" key="1">
    <citation type="submission" date="2009-01" db="EMBL/GenBank/DDBJ databases">
        <authorList>
            <person name="Fulton L."/>
            <person name="Clifton S."/>
            <person name="Chinwalla A.T."/>
            <person name="Mitreva M."/>
            <person name="Sodergren E."/>
            <person name="Weinstock G."/>
            <person name="Clifton S."/>
            <person name="Dooling D.J."/>
            <person name="Fulton B."/>
            <person name="Minx P."/>
            <person name="Pepin K.H."/>
            <person name="Johnson M."/>
            <person name="Bhonagiri V."/>
            <person name="Nash W.E."/>
            <person name="Mardis E.R."/>
            <person name="Wilson R.K."/>
        </authorList>
    </citation>
    <scope>NUCLEOTIDE SEQUENCE [LARGE SCALE GENOMIC DNA]</scope>
    <source>
        <strain evidence="2 3">ATCC 33806</strain>
    </source>
</reference>
<sequence length="281" mass="31130">MGYGWYDQWYVGGKPKEDAMKPVAVITTLILVVGVLISPGAAVAQTARGTNPYQVRYKNGHCIFSLDETNPEAGKYLADSDLINRSYVMEAVAREVPDFGPLVADNPRLENKLATDPTYQKRWGKVVAKLKSAGYTSNDIMWLDAITLKRGVRDPDEEVAHAITPREAMFAVKAQSRTARMYYAPSKLAADEVDGELAPQHYWRRDAPYPELSQKITGPANAGYQQLVERARTFAGYRYDALMECSGKGEPPAPNPSLRKDPIVQSYTIISQVSPVLLPAF</sequence>